<reference evidence="1 2" key="1">
    <citation type="journal article" date="2020" name="ISME J.">
        <title>Comparative genomics reveals insights into cyanobacterial evolution and habitat adaptation.</title>
        <authorList>
            <person name="Chen M.Y."/>
            <person name="Teng W.K."/>
            <person name="Zhao L."/>
            <person name="Hu C.X."/>
            <person name="Zhou Y.K."/>
            <person name="Han B.P."/>
            <person name="Song L.R."/>
            <person name="Shu W.S."/>
        </authorList>
    </citation>
    <scope>NUCLEOTIDE SEQUENCE [LARGE SCALE GENOMIC DNA]</scope>
    <source>
        <strain evidence="1 2">FACHB-838</strain>
    </source>
</reference>
<evidence type="ECO:0000313" key="2">
    <source>
        <dbReference type="Proteomes" id="UP000623440"/>
    </source>
</evidence>
<dbReference type="EMBL" id="JACJSI010000042">
    <property type="protein sequence ID" value="MBD2531835.1"/>
    <property type="molecule type" value="Genomic_DNA"/>
</dbReference>
<sequence>MPLDNGLLFKINSVSAPTPERLKWWKSSAQDAEAETRVRAPIPRDSLGAAVGNGAIANTQR</sequence>
<evidence type="ECO:0000313" key="1">
    <source>
        <dbReference type="EMBL" id="MBD2531835.1"/>
    </source>
</evidence>
<dbReference type="Proteomes" id="UP000623440">
    <property type="component" value="Unassembled WGS sequence"/>
</dbReference>
<accession>A0ABR8DR42</accession>
<proteinExistence type="predicted"/>
<gene>
    <name evidence="1" type="ORF">H6G97_20500</name>
</gene>
<protein>
    <submittedName>
        <fullName evidence="1">Uncharacterized protein</fullName>
    </submittedName>
</protein>
<name>A0ABR8DR42_9NOSO</name>
<dbReference type="RefSeq" id="WP_190942504.1">
    <property type="nucleotide sequence ID" value="NZ_JACJSI010000042.1"/>
</dbReference>
<keyword evidence="2" id="KW-1185">Reference proteome</keyword>
<comment type="caution">
    <text evidence="1">The sequence shown here is derived from an EMBL/GenBank/DDBJ whole genome shotgun (WGS) entry which is preliminary data.</text>
</comment>
<organism evidence="1 2">
    <name type="scientific">Nostoc flagelliforme FACHB-838</name>
    <dbReference type="NCBI Taxonomy" id="2692904"/>
    <lineage>
        <taxon>Bacteria</taxon>
        <taxon>Bacillati</taxon>
        <taxon>Cyanobacteriota</taxon>
        <taxon>Cyanophyceae</taxon>
        <taxon>Nostocales</taxon>
        <taxon>Nostocaceae</taxon>
        <taxon>Nostoc</taxon>
    </lineage>
</organism>